<organism evidence="1 2">
    <name type="scientific">Paramecium octaurelia</name>
    <dbReference type="NCBI Taxonomy" id="43137"/>
    <lineage>
        <taxon>Eukaryota</taxon>
        <taxon>Sar</taxon>
        <taxon>Alveolata</taxon>
        <taxon>Ciliophora</taxon>
        <taxon>Intramacronucleata</taxon>
        <taxon>Oligohymenophorea</taxon>
        <taxon>Peniculida</taxon>
        <taxon>Parameciidae</taxon>
        <taxon>Paramecium</taxon>
    </lineage>
</organism>
<accession>A0A8S1VNS5</accession>
<dbReference type="AlphaFoldDB" id="A0A8S1VNS5"/>
<evidence type="ECO:0000313" key="2">
    <source>
        <dbReference type="Proteomes" id="UP000683925"/>
    </source>
</evidence>
<name>A0A8S1VNS5_PAROT</name>
<gene>
    <name evidence="1" type="ORF">POCTA_138.1.T0730107</name>
</gene>
<dbReference type="EMBL" id="CAJJDP010000072">
    <property type="protein sequence ID" value="CAD8179618.1"/>
    <property type="molecule type" value="Genomic_DNA"/>
</dbReference>
<sequence>MRREKQYLNEVFLEFNNKHQQIKTHYSFAKQPKLLQVYDKEHSNLFYILYIITAGSSKQRYRVQITGNKVEDYILRYHKLDSLFYFKFKGSKKRFRQNLSYIFSHKLKAPLNQAQAKITSMLTDTSVLPYQKLILSQIYIYRNVNCTAFWICGLCQLRVNDISTFSSRIKLFIMLEI</sequence>
<dbReference type="OMA" id="CTAFWIC"/>
<evidence type="ECO:0000313" key="1">
    <source>
        <dbReference type="EMBL" id="CAD8179618.1"/>
    </source>
</evidence>
<dbReference type="Proteomes" id="UP000683925">
    <property type="component" value="Unassembled WGS sequence"/>
</dbReference>
<proteinExistence type="predicted"/>
<reference evidence="1" key="1">
    <citation type="submission" date="2021-01" db="EMBL/GenBank/DDBJ databases">
        <authorList>
            <consortium name="Genoscope - CEA"/>
            <person name="William W."/>
        </authorList>
    </citation>
    <scope>NUCLEOTIDE SEQUENCE</scope>
</reference>
<keyword evidence="2" id="KW-1185">Reference proteome</keyword>
<dbReference type="OrthoDB" id="10436461at2759"/>
<comment type="caution">
    <text evidence="1">The sequence shown here is derived from an EMBL/GenBank/DDBJ whole genome shotgun (WGS) entry which is preliminary data.</text>
</comment>
<protein>
    <submittedName>
        <fullName evidence="1">Uncharacterized protein</fullName>
    </submittedName>
</protein>